<organism evidence="11 12">
    <name type="scientific">Amycolatopsis pretoriensis</name>
    <dbReference type="NCBI Taxonomy" id="218821"/>
    <lineage>
        <taxon>Bacteria</taxon>
        <taxon>Bacillati</taxon>
        <taxon>Actinomycetota</taxon>
        <taxon>Actinomycetes</taxon>
        <taxon>Pseudonocardiales</taxon>
        <taxon>Pseudonocardiaceae</taxon>
        <taxon>Amycolatopsis</taxon>
    </lineage>
</organism>
<feature type="transmembrane region" description="Helical" evidence="8">
    <location>
        <begin position="425"/>
        <end position="443"/>
    </location>
</feature>
<dbReference type="GO" id="GO:0016763">
    <property type="term" value="F:pentosyltransferase activity"/>
    <property type="evidence" value="ECO:0007669"/>
    <property type="project" value="TreeGrafter"/>
</dbReference>
<feature type="transmembrane region" description="Helical" evidence="8">
    <location>
        <begin position="225"/>
        <end position="249"/>
    </location>
</feature>
<dbReference type="GO" id="GO:0009103">
    <property type="term" value="P:lipopolysaccharide biosynthetic process"/>
    <property type="evidence" value="ECO:0007669"/>
    <property type="project" value="UniProtKB-ARBA"/>
</dbReference>
<feature type="transmembrane region" description="Helical" evidence="8">
    <location>
        <begin position="23"/>
        <end position="41"/>
    </location>
</feature>
<dbReference type="InterPro" id="IPR050297">
    <property type="entry name" value="LipidA_mod_glycosyltrf_83"/>
</dbReference>
<accession>A0A1H5QUI5</accession>
<dbReference type="Pfam" id="PF24878">
    <property type="entry name" value="YkcB_C"/>
    <property type="match status" value="1"/>
</dbReference>
<feature type="transmembrane region" description="Helical" evidence="8">
    <location>
        <begin position="455"/>
        <end position="476"/>
    </location>
</feature>
<feature type="transmembrane region" description="Helical" evidence="8">
    <location>
        <begin position="129"/>
        <end position="149"/>
    </location>
</feature>
<evidence type="ECO:0000256" key="4">
    <source>
        <dbReference type="ARBA" id="ARBA00022679"/>
    </source>
</evidence>
<evidence type="ECO:0000256" key="5">
    <source>
        <dbReference type="ARBA" id="ARBA00022692"/>
    </source>
</evidence>
<reference evidence="12" key="1">
    <citation type="submission" date="2016-10" db="EMBL/GenBank/DDBJ databases">
        <authorList>
            <person name="Varghese N."/>
            <person name="Submissions S."/>
        </authorList>
    </citation>
    <scope>NUCLEOTIDE SEQUENCE [LARGE SCALE GENOMIC DNA]</scope>
    <source>
        <strain evidence="12">DSM 44654</strain>
    </source>
</reference>
<dbReference type="GO" id="GO:0005886">
    <property type="term" value="C:plasma membrane"/>
    <property type="evidence" value="ECO:0007669"/>
    <property type="project" value="UniProtKB-SubCell"/>
</dbReference>
<comment type="subcellular location">
    <subcellularLocation>
        <location evidence="1">Cell membrane</location>
        <topology evidence="1">Multi-pass membrane protein</topology>
    </subcellularLocation>
</comment>
<dbReference type="PANTHER" id="PTHR33908">
    <property type="entry name" value="MANNOSYLTRANSFERASE YKCB-RELATED"/>
    <property type="match status" value="1"/>
</dbReference>
<keyword evidence="5 8" id="KW-0812">Transmembrane</keyword>
<keyword evidence="4 11" id="KW-0808">Transferase</keyword>
<evidence type="ECO:0000313" key="11">
    <source>
        <dbReference type="EMBL" id="SEF28991.1"/>
    </source>
</evidence>
<dbReference type="PANTHER" id="PTHR33908:SF3">
    <property type="entry name" value="UNDECAPRENYL PHOSPHATE-ALPHA-4-AMINO-4-DEOXY-L-ARABINOSE ARABINOSYL TRANSFERASE"/>
    <property type="match status" value="1"/>
</dbReference>
<evidence type="ECO:0000256" key="3">
    <source>
        <dbReference type="ARBA" id="ARBA00022676"/>
    </source>
</evidence>
<feature type="transmembrane region" description="Helical" evidence="8">
    <location>
        <begin position="367"/>
        <end position="383"/>
    </location>
</feature>
<feature type="domain" description="Glycosyltransferase RgtA/B/C/D-like" evidence="9">
    <location>
        <begin position="81"/>
        <end position="235"/>
    </location>
</feature>
<evidence type="ECO:0000256" key="1">
    <source>
        <dbReference type="ARBA" id="ARBA00004651"/>
    </source>
</evidence>
<evidence type="ECO:0000256" key="7">
    <source>
        <dbReference type="ARBA" id="ARBA00023136"/>
    </source>
</evidence>
<dbReference type="AlphaFoldDB" id="A0A1H5QUI5"/>
<dbReference type="RefSeq" id="WP_208608275.1">
    <property type="nucleotide sequence ID" value="NZ_FNUJ01000004.1"/>
</dbReference>
<dbReference type="Proteomes" id="UP000198878">
    <property type="component" value="Unassembled WGS sequence"/>
</dbReference>
<feature type="transmembrane region" description="Helical" evidence="8">
    <location>
        <begin position="342"/>
        <end position="361"/>
    </location>
</feature>
<evidence type="ECO:0000313" key="12">
    <source>
        <dbReference type="Proteomes" id="UP000198878"/>
    </source>
</evidence>
<evidence type="ECO:0000259" key="9">
    <source>
        <dbReference type="Pfam" id="PF13231"/>
    </source>
</evidence>
<feature type="transmembrane region" description="Helical" evidence="8">
    <location>
        <begin position="395"/>
        <end position="419"/>
    </location>
</feature>
<dbReference type="InterPro" id="IPR038731">
    <property type="entry name" value="RgtA/B/C-like"/>
</dbReference>
<dbReference type="STRING" id="218821.SAMN05421837_104462"/>
<dbReference type="EMBL" id="FNUJ01000004">
    <property type="protein sequence ID" value="SEF28991.1"/>
    <property type="molecule type" value="Genomic_DNA"/>
</dbReference>
<gene>
    <name evidence="11" type="ORF">SAMN05421837_104462</name>
</gene>
<sequence length="615" mass="63465">MTTTLSAPEHAQPAPAPVRKPRWVTPSVAALLVGTGLLYLWDLAKTGWANDFYAMAAQAGTWSWKALFFGSLDPGNVVTVDKPPFSLWVMGLSGRLFGFSSWSLLVPNALAGVASVGLLYLAVRRLSGPGAGLLAGSALALTPVAALMFRYDNPDAFLVLLLVAGAYCVVRALERGSTTWLVLAGVAIGFGFLDKMLQAFLVLPAFVLAYAVAAPTSPGRRVGQLFAAAGAVVVSAGWWIAAVALWPVADRPYISGSTDNTVLELAFGYNGLGRIFGEGRGGGGAPTGGFGGRGFGGETGLTRLFSGEFGAEASWLLPAAVLGLVAGLWFTRRAPRTDRTRAALLLWGGWLVVTTLVFSYMSGIIHPYYTVALAPGIAGTLGISARELWRGRANFAARAVLAVMLAVSAVWGFVLLARTPEWQPWIRYALLVLGAAAVVALLFGADRVRRLGPVVAVAGLCGALLGTASFTLATAATAHSGGTPSSGPPVASGRGFGGGFGGGQTDAAVIDLLKSTTTKWAAAQSGAMQSAGLALSSGRPVLAIGGFSGSDPAPTLAQFEQYVDAGDIHYYVAGGRGGFGGGRGTSGEIQSWVEQNFAPVTVGETTIYDLTKSVN</sequence>
<feature type="transmembrane region" description="Helical" evidence="8">
    <location>
        <begin position="156"/>
        <end position="174"/>
    </location>
</feature>
<feature type="transmembrane region" description="Helical" evidence="8">
    <location>
        <begin position="102"/>
        <end position="123"/>
    </location>
</feature>
<evidence type="ECO:0000256" key="8">
    <source>
        <dbReference type="SAM" id="Phobius"/>
    </source>
</evidence>
<feature type="transmembrane region" description="Helical" evidence="8">
    <location>
        <begin position="180"/>
        <end position="213"/>
    </location>
</feature>
<name>A0A1H5QUI5_9PSEU</name>
<dbReference type="InterPro" id="IPR056785">
    <property type="entry name" value="YkcA/B-like_C"/>
</dbReference>
<evidence type="ECO:0000256" key="6">
    <source>
        <dbReference type="ARBA" id="ARBA00022989"/>
    </source>
</evidence>
<keyword evidence="6 8" id="KW-1133">Transmembrane helix</keyword>
<dbReference type="GO" id="GO:0010041">
    <property type="term" value="P:response to iron(III) ion"/>
    <property type="evidence" value="ECO:0007669"/>
    <property type="project" value="TreeGrafter"/>
</dbReference>
<proteinExistence type="predicted"/>
<keyword evidence="7 8" id="KW-0472">Membrane</keyword>
<protein>
    <submittedName>
        <fullName evidence="11">4-amino-4-deoxy-L-arabinose transferase</fullName>
    </submittedName>
</protein>
<feature type="domain" description="Putative mannosyltransferase YkcA/B-like C-terminal" evidence="10">
    <location>
        <begin position="514"/>
        <end position="596"/>
    </location>
</feature>
<evidence type="ECO:0000256" key="2">
    <source>
        <dbReference type="ARBA" id="ARBA00022475"/>
    </source>
</evidence>
<keyword evidence="2" id="KW-1003">Cell membrane</keyword>
<keyword evidence="12" id="KW-1185">Reference proteome</keyword>
<keyword evidence="3" id="KW-0328">Glycosyltransferase</keyword>
<dbReference type="Pfam" id="PF13231">
    <property type="entry name" value="PMT_2"/>
    <property type="match status" value="1"/>
</dbReference>
<feature type="transmembrane region" description="Helical" evidence="8">
    <location>
        <begin position="313"/>
        <end position="330"/>
    </location>
</feature>
<evidence type="ECO:0000259" key="10">
    <source>
        <dbReference type="Pfam" id="PF24878"/>
    </source>
</evidence>